<dbReference type="HOGENOM" id="CLU_097965_1_0_5"/>
<sequence>MTETIDLDKALYPDLSERRVVIAGGTGDVGEGLVRAWLKTGAHVVVPSRSEGKVGEFRQALSDIGTPETLSFAVGDYTGFDAAQRMAERITAEHGPVTDVVASIGGWWQGKPLWEISEQDWQRYFVGMTTAHVATARAWSPRLPRTGTYQLILGGSAVAPVPGASIISMQQAGLLMMRRVLSEEAGERHRVAAQILGPVVTRARRRIDPDWVTNEEVGLVSAGIAARPEATGEDYISHDKTQMLGTLRGLGLYPQ</sequence>
<evidence type="ECO:0000313" key="3">
    <source>
        <dbReference type="EMBL" id="AJE45826.1"/>
    </source>
</evidence>
<dbReference type="InterPro" id="IPR036291">
    <property type="entry name" value="NAD(P)-bd_dom_sf"/>
</dbReference>
<dbReference type="Proteomes" id="UP000031521">
    <property type="component" value="Chromosome"/>
</dbReference>
<keyword evidence="4" id="KW-1185">Reference proteome</keyword>
<keyword evidence="2" id="KW-0560">Oxidoreductase</keyword>
<dbReference type="SUPFAM" id="SSF51735">
    <property type="entry name" value="NAD(P)-binding Rossmann-fold domains"/>
    <property type="match status" value="1"/>
</dbReference>
<dbReference type="GO" id="GO:0016491">
    <property type="term" value="F:oxidoreductase activity"/>
    <property type="evidence" value="ECO:0007669"/>
    <property type="project" value="UniProtKB-KW"/>
</dbReference>
<dbReference type="InterPro" id="IPR002347">
    <property type="entry name" value="SDR_fam"/>
</dbReference>
<dbReference type="AlphaFoldDB" id="A0A0B5DYM7"/>
<dbReference type="KEGG" id="cid:P73_1111"/>
<proteinExistence type="inferred from homology"/>
<evidence type="ECO:0000256" key="2">
    <source>
        <dbReference type="ARBA" id="ARBA00023002"/>
    </source>
</evidence>
<evidence type="ECO:0000256" key="1">
    <source>
        <dbReference type="ARBA" id="ARBA00006484"/>
    </source>
</evidence>
<dbReference type="STRING" id="1208324.P73_1111"/>
<reference evidence="3 4" key="1">
    <citation type="journal article" date="2014" name="Int. J. Syst. Evol. Microbiol.">
        <title>Celeribacter indicus sp. nov., a polycyclic aromatic hydrocarbon-degrading bacterium from deep-sea sediment and reclassification of Huaishuia halophila as Celeribacter halophilus comb. nov.</title>
        <authorList>
            <person name="Lai Q."/>
            <person name="Cao J."/>
            <person name="Yuan J."/>
            <person name="Li F."/>
            <person name="Shao Z."/>
        </authorList>
    </citation>
    <scope>NUCLEOTIDE SEQUENCE [LARGE SCALE GENOMIC DNA]</scope>
    <source>
        <strain evidence="3">P73</strain>
    </source>
</reference>
<dbReference type="Gene3D" id="3.40.50.720">
    <property type="entry name" value="NAD(P)-binding Rossmann-like Domain"/>
    <property type="match status" value="1"/>
</dbReference>
<accession>A0A0B5DYM7</accession>
<protein>
    <submittedName>
        <fullName evidence="3">NADP oxidoreductase coenzyme F420-dependent</fullName>
    </submittedName>
</protein>
<dbReference type="EMBL" id="CP004393">
    <property type="protein sequence ID" value="AJE45826.1"/>
    <property type="molecule type" value="Genomic_DNA"/>
</dbReference>
<dbReference type="Pfam" id="PF00106">
    <property type="entry name" value="adh_short"/>
    <property type="match status" value="1"/>
</dbReference>
<gene>
    <name evidence="3" type="ORF">P73_1111</name>
</gene>
<evidence type="ECO:0000313" key="4">
    <source>
        <dbReference type="Proteomes" id="UP000031521"/>
    </source>
</evidence>
<dbReference type="PANTHER" id="PTHR43669">
    <property type="entry name" value="5-KETO-D-GLUCONATE 5-REDUCTASE"/>
    <property type="match status" value="1"/>
</dbReference>
<comment type="similarity">
    <text evidence="1">Belongs to the short-chain dehydrogenases/reductases (SDR) family.</text>
</comment>
<dbReference type="OrthoDB" id="7513678at2"/>
<dbReference type="CDD" id="cd05233">
    <property type="entry name" value="SDR_c"/>
    <property type="match status" value="1"/>
</dbReference>
<dbReference type="RefSeq" id="WP_052453060.1">
    <property type="nucleotide sequence ID" value="NZ_CP004393.1"/>
</dbReference>
<name>A0A0B5DYM7_9RHOB</name>
<organism evidence="3 4">
    <name type="scientific">Celeribacter indicus</name>
    <dbReference type="NCBI Taxonomy" id="1208324"/>
    <lineage>
        <taxon>Bacteria</taxon>
        <taxon>Pseudomonadati</taxon>
        <taxon>Pseudomonadota</taxon>
        <taxon>Alphaproteobacteria</taxon>
        <taxon>Rhodobacterales</taxon>
        <taxon>Roseobacteraceae</taxon>
        <taxon>Celeribacter</taxon>
    </lineage>
</organism>
<dbReference type="PANTHER" id="PTHR43669:SF3">
    <property type="entry name" value="ALCOHOL DEHYDROGENASE, PUTATIVE (AFU_ORTHOLOGUE AFUA_3G03445)-RELATED"/>
    <property type="match status" value="1"/>
</dbReference>